<comment type="cofactor">
    <cofactor evidence="3">
        <name>Fe(2+)</name>
        <dbReference type="ChEBI" id="CHEBI:29033"/>
    </cofactor>
</comment>
<protein>
    <recommendedName>
        <fullName evidence="7">mannonate dehydratase</fullName>
        <ecNumber evidence="7">4.2.1.8</ecNumber>
    </recommendedName>
</protein>
<evidence type="ECO:0000313" key="11">
    <source>
        <dbReference type="EMBL" id="MYH60248.1"/>
    </source>
</evidence>
<gene>
    <name evidence="11" type="ORF">F4148_00235</name>
</gene>
<dbReference type="Gene3D" id="3.20.20.150">
    <property type="entry name" value="Divalent-metal-dependent TIM barrel enzymes"/>
    <property type="match status" value="1"/>
</dbReference>
<comment type="caution">
    <text evidence="11">The sequence shown here is derived from an EMBL/GenBank/DDBJ whole genome shotgun (WGS) entry which is preliminary data.</text>
</comment>
<evidence type="ECO:0000256" key="1">
    <source>
        <dbReference type="ARBA" id="ARBA00001794"/>
    </source>
</evidence>
<accession>A0A6B1FWD0</accession>
<comment type="cofactor">
    <cofactor evidence="2">
        <name>Mn(2+)</name>
        <dbReference type="ChEBI" id="CHEBI:29035"/>
    </cofactor>
</comment>
<dbReference type="Pfam" id="PF03786">
    <property type="entry name" value="UxuA"/>
    <property type="match status" value="2"/>
</dbReference>
<dbReference type="InterPro" id="IPR036237">
    <property type="entry name" value="Xyl_isomerase-like_sf"/>
</dbReference>
<evidence type="ECO:0000256" key="4">
    <source>
        <dbReference type="ARBA" id="ARBA00002713"/>
    </source>
</evidence>
<comment type="pathway">
    <text evidence="5">Carbohydrate metabolism; pentose and glucuronate interconversion.</text>
</comment>
<dbReference type="EC" id="4.2.1.8" evidence="7"/>
<evidence type="ECO:0000256" key="7">
    <source>
        <dbReference type="ARBA" id="ARBA00012927"/>
    </source>
</evidence>
<evidence type="ECO:0000256" key="10">
    <source>
        <dbReference type="ARBA" id="ARBA00023239"/>
    </source>
</evidence>
<keyword evidence="10" id="KW-0456">Lyase</keyword>
<dbReference type="GO" id="GO:0042840">
    <property type="term" value="P:D-glucuronate catabolic process"/>
    <property type="evidence" value="ECO:0007669"/>
    <property type="project" value="TreeGrafter"/>
</dbReference>
<dbReference type="AlphaFoldDB" id="A0A6B1FWD0"/>
<dbReference type="SUPFAM" id="SSF51658">
    <property type="entry name" value="Xylose isomerase-like"/>
    <property type="match status" value="1"/>
</dbReference>
<evidence type="ECO:0000256" key="3">
    <source>
        <dbReference type="ARBA" id="ARBA00001954"/>
    </source>
</evidence>
<proteinExistence type="inferred from homology"/>
<dbReference type="PANTHER" id="PTHR30387:SF2">
    <property type="entry name" value="MANNONATE DEHYDRATASE"/>
    <property type="match status" value="1"/>
</dbReference>
<comment type="catalytic activity">
    <reaction evidence="1">
        <text>D-mannonate = 2-dehydro-3-deoxy-D-gluconate + H2O</text>
        <dbReference type="Rhea" id="RHEA:20097"/>
        <dbReference type="ChEBI" id="CHEBI:15377"/>
        <dbReference type="ChEBI" id="CHEBI:17767"/>
        <dbReference type="ChEBI" id="CHEBI:57990"/>
        <dbReference type="EC" id="4.2.1.8"/>
    </reaction>
</comment>
<organism evidence="11">
    <name type="scientific">Caldilineaceae bacterium SB0675_bin_29</name>
    <dbReference type="NCBI Taxonomy" id="2605266"/>
    <lineage>
        <taxon>Bacteria</taxon>
        <taxon>Bacillati</taxon>
        <taxon>Chloroflexota</taxon>
        <taxon>Caldilineae</taxon>
        <taxon>Caldilineales</taxon>
        <taxon>Caldilineaceae</taxon>
    </lineage>
</organism>
<dbReference type="GO" id="GO:0008198">
    <property type="term" value="F:ferrous iron binding"/>
    <property type="evidence" value="ECO:0007669"/>
    <property type="project" value="TreeGrafter"/>
</dbReference>
<comment type="function">
    <text evidence="4">Catalyzes the dehydration of D-mannonate.</text>
</comment>
<dbReference type="PANTHER" id="PTHR30387">
    <property type="entry name" value="MANNONATE DEHYDRATASE"/>
    <property type="match status" value="1"/>
</dbReference>
<evidence type="ECO:0000256" key="2">
    <source>
        <dbReference type="ARBA" id="ARBA00001936"/>
    </source>
</evidence>
<keyword evidence="9" id="KW-0464">Manganese</keyword>
<reference evidence="11" key="1">
    <citation type="submission" date="2019-09" db="EMBL/GenBank/DDBJ databases">
        <title>Characterisation of the sponge microbiome using genome-centric metagenomics.</title>
        <authorList>
            <person name="Engelberts J.P."/>
            <person name="Robbins S.J."/>
            <person name="De Goeij J.M."/>
            <person name="Aranda M."/>
            <person name="Bell S.C."/>
            <person name="Webster N.S."/>
        </authorList>
    </citation>
    <scope>NUCLEOTIDE SEQUENCE</scope>
    <source>
        <strain evidence="11">SB0675_bin_29</strain>
    </source>
</reference>
<name>A0A6B1FWD0_9CHLR</name>
<dbReference type="InterPro" id="IPR004628">
    <property type="entry name" value="Man_deHydtase"/>
</dbReference>
<dbReference type="EMBL" id="VYDA01000009">
    <property type="protein sequence ID" value="MYH60248.1"/>
    <property type="molecule type" value="Genomic_DNA"/>
</dbReference>
<evidence type="ECO:0000256" key="5">
    <source>
        <dbReference type="ARBA" id="ARBA00004892"/>
    </source>
</evidence>
<dbReference type="GO" id="GO:0030145">
    <property type="term" value="F:manganese ion binding"/>
    <property type="evidence" value="ECO:0007669"/>
    <property type="project" value="TreeGrafter"/>
</dbReference>
<dbReference type="UniPathway" id="UPA00246"/>
<keyword evidence="8" id="KW-0408">Iron</keyword>
<comment type="similarity">
    <text evidence="6">Belongs to the mannonate dehydratase family.</text>
</comment>
<evidence type="ECO:0000256" key="8">
    <source>
        <dbReference type="ARBA" id="ARBA00023004"/>
    </source>
</evidence>
<sequence>MEPEPNMRVCVYVALPDHDNFLGFLKQYDILDVALSSTCHPDHRTRFSPEAADKPGAFWDFQTLLWARTQCEDAGLNVVSIENPLPNWCYEKIVLGQDGRDQQIENVAETIRNMGRAGIPVYGYHWMVNQPGVTRNSWRTSLTTPGRGNAQVSRFEQDVADRGPLFRDREYSHEEMWSNYEYFIKAIIPVAEEAGVRLALHPDDPPVQKLGGIPRLFCNPAGFQRAMDIAGSPASGLNFCLGNWTAMNVDIHAAIRRFGGRNQIVYGHVQGVQGASPDFRECFLEEADCDFLEIFKTFREVGFDGALIPGHFPHTIYDSERVHHGLLYAAGYIRGLLQTLDIN</sequence>
<dbReference type="GO" id="GO:0008927">
    <property type="term" value="F:mannonate dehydratase activity"/>
    <property type="evidence" value="ECO:0007669"/>
    <property type="project" value="UniProtKB-EC"/>
</dbReference>
<evidence type="ECO:0000256" key="9">
    <source>
        <dbReference type="ARBA" id="ARBA00023211"/>
    </source>
</evidence>
<evidence type="ECO:0000256" key="6">
    <source>
        <dbReference type="ARBA" id="ARBA00007389"/>
    </source>
</evidence>